<evidence type="ECO:0000313" key="5">
    <source>
        <dbReference type="Proteomes" id="UP000271708"/>
    </source>
</evidence>
<name>A0A5P8FS15_9MICO</name>
<dbReference type="PANTHER" id="PTHR10434:SF55">
    <property type="entry name" value="POSSIBLE ACYLTRANSFERASE"/>
    <property type="match status" value="1"/>
</dbReference>
<organism evidence="4 5">
    <name type="scientific">Janibacter melonis</name>
    <dbReference type="NCBI Taxonomy" id="262209"/>
    <lineage>
        <taxon>Bacteria</taxon>
        <taxon>Bacillati</taxon>
        <taxon>Actinomycetota</taxon>
        <taxon>Actinomycetes</taxon>
        <taxon>Micrococcales</taxon>
        <taxon>Intrasporangiaceae</taxon>
        <taxon>Janibacter</taxon>
    </lineage>
</organism>
<dbReference type="Pfam" id="PF01553">
    <property type="entry name" value="Acyltransferase"/>
    <property type="match status" value="1"/>
</dbReference>
<feature type="domain" description="Phospholipid/glycerol acyltransferase" evidence="3">
    <location>
        <begin position="43"/>
        <end position="161"/>
    </location>
</feature>
<evidence type="ECO:0000313" key="4">
    <source>
        <dbReference type="EMBL" id="QFQ31732.2"/>
    </source>
</evidence>
<dbReference type="Proteomes" id="UP000271708">
    <property type="component" value="Chromosome"/>
</dbReference>
<keyword evidence="1 4" id="KW-0808">Transferase</keyword>
<dbReference type="GeneID" id="59161521"/>
<keyword evidence="2 4" id="KW-0012">Acyltransferase</keyword>
<dbReference type="CDD" id="cd07989">
    <property type="entry name" value="LPLAT_AGPAT-like"/>
    <property type="match status" value="1"/>
</dbReference>
<evidence type="ECO:0000256" key="2">
    <source>
        <dbReference type="ARBA" id="ARBA00023315"/>
    </source>
</evidence>
<dbReference type="GO" id="GO:0005886">
    <property type="term" value="C:plasma membrane"/>
    <property type="evidence" value="ECO:0007669"/>
    <property type="project" value="TreeGrafter"/>
</dbReference>
<protein>
    <submittedName>
        <fullName evidence="4">1-acyl-sn-glycerol-3-phosphate acyltransferase</fullName>
    </submittedName>
</protein>
<sequence length="257" mass="28842">MAEHRTQVPWMYRLVATVLRPLLRALTPYSVTGLEHVPRSGGFLVTPNHISYLDPFPWAHTLYDEGIAPTFMAKSELFESWWLGPIMRQARQVPVYRERHDAASALRDAVPALEQGRCVAIYPEGTLTRDPDEWPMRGKTGAARLALEARCPVIPIAQWGPQAILPQYAKVPRLLPRRTTHIRFGPPVDLSDLYERDLTTVVVMEATDRIMAAITHEVEQLRGERAPAVRFDPQAHGIATTGDYRHARGRLDSGGAA</sequence>
<reference evidence="4 5" key="1">
    <citation type="submission" date="2019-09" db="EMBL/GenBank/DDBJ databases">
        <title>Complete Genome Sequence of Janibacter melonis M714 with both human health impact and industrial applications.</title>
        <authorList>
            <person name="Jin M."/>
            <person name="Zhao Q.R."/>
        </authorList>
    </citation>
    <scope>NUCLEOTIDE SEQUENCE [LARGE SCALE GENOMIC DNA]</scope>
    <source>
        <strain evidence="4 5">M714</strain>
    </source>
</reference>
<evidence type="ECO:0000256" key="1">
    <source>
        <dbReference type="ARBA" id="ARBA00022679"/>
    </source>
</evidence>
<gene>
    <name evidence="4" type="ORF">EEW87_010120</name>
</gene>
<dbReference type="KEGG" id="jme:EEW87_010120"/>
<dbReference type="GO" id="GO:0003841">
    <property type="term" value="F:1-acylglycerol-3-phosphate O-acyltransferase activity"/>
    <property type="evidence" value="ECO:0007669"/>
    <property type="project" value="TreeGrafter"/>
</dbReference>
<evidence type="ECO:0000259" key="3">
    <source>
        <dbReference type="SMART" id="SM00563"/>
    </source>
</evidence>
<dbReference type="GO" id="GO:0006654">
    <property type="term" value="P:phosphatidic acid biosynthetic process"/>
    <property type="evidence" value="ECO:0007669"/>
    <property type="project" value="TreeGrafter"/>
</dbReference>
<dbReference type="InterPro" id="IPR002123">
    <property type="entry name" value="Plipid/glycerol_acylTrfase"/>
</dbReference>
<dbReference type="EMBL" id="CP044548">
    <property type="protein sequence ID" value="QFQ31732.2"/>
    <property type="molecule type" value="Genomic_DNA"/>
</dbReference>
<dbReference type="SUPFAM" id="SSF69593">
    <property type="entry name" value="Glycerol-3-phosphate (1)-acyltransferase"/>
    <property type="match status" value="1"/>
</dbReference>
<dbReference type="RefSeq" id="WP_123093295.1">
    <property type="nucleotide sequence ID" value="NZ_CP044548.2"/>
</dbReference>
<dbReference type="AlphaFoldDB" id="A0A5P8FS15"/>
<proteinExistence type="predicted"/>
<dbReference type="PANTHER" id="PTHR10434">
    <property type="entry name" value="1-ACYL-SN-GLYCEROL-3-PHOSPHATE ACYLTRANSFERASE"/>
    <property type="match status" value="1"/>
</dbReference>
<accession>A0A5P8FS15</accession>
<dbReference type="SMART" id="SM00563">
    <property type="entry name" value="PlsC"/>
    <property type="match status" value="1"/>
</dbReference>